<evidence type="ECO:0000313" key="3">
    <source>
        <dbReference type="Proteomes" id="UP000593572"/>
    </source>
</evidence>
<comment type="caution">
    <text evidence="2">The sequence shown here is derived from an EMBL/GenBank/DDBJ whole genome shotgun (WGS) entry which is preliminary data.</text>
</comment>
<protein>
    <recommendedName>
        <fullName evidence="1">RNase H type-1 domain-containing protein</fullName>
    </recommendedName>
</protein>
<dbReference type="GO" id="GO:0004523">
    <property type="term" value="F:RNA-DNA hybrid ribonuclease activity"/>
    <property type="evidence" value="ECO:0007669"/>
    <property type="project" value="InterPro"/>
</dbReference>
<feature type="domain" description="RNase H type-1" evidence="1">
    <location>
        <begin position="9"/>
        <end position="116"/>
    </location>
</feature>
<dbReference type="Gene3D" id="3.30.420.10">
    <property type="entry name" value="Ribonuclease H-like superfamily/Ribonuclease H"/>
    <property type="match status" value="1"/>
</dbReference>
<reference evidence="2 3" key="1">
    <citation type="journal article" date="2019" name="Genome Biol. Evol.">
        <title>Insights into the evolution of the New World diploid cottons (Gossypium, subgenus Houzingenia) based on genome sequencing.</title>
        <authorList>
            <person name="Grover C.E."/>
            <person name="Arick M.A. 2nd"/>
            <person name="Thrash A."/>
            <person name="Conover J.L."/>
            <person name="Sanders W.S."/>
            <person name="Peterson D.G."/>
            <person name="Frelichowski J.E."/>
            <person name="Scheffler J.A."/>
            <person name="Scheffler B.E."/>
            <person name="Wendel J.F."/>
        </authorList>
    </citation>
    <scope>NUCLEOTIDE SEQUENCE [LARGE SCALE GENOMIC DNA]</scope>
    <source>
        <strain evidence="2">157</strain>
        <tissue evidence="2">Leaf</tissue>
    </source>
</reference>
<dbReference type="EMBL" id="JABEZX010000011">
    <property type="protein sequence ID" value="MBA0569993.1"/>
    <property type="molecule type" value="Genomic_DNA"/>
</dbReference>
<dbReference type="PANTHER" id="PTHR47723:SF19">
    <property type="entry name" value="POLYNUCLEOTIDYL TRANSFERASE, RIBONUCLEASE H-LIKE SUPERFAMILY PROTEIN"/>
    <property type="match status" value="1"/>
</dbReference>
<dbReference type="GO" id="GO:0003676">
    <property type="term" value="F:nucleic acid binding"/>
    <property type="evidence" value="ECO:0007669"/>
    <property type="project" value="InterPro"/>
</dbReference>
<dbReference type="InterPro" id="IPR044730">
    <property type="entry name" value="RNase_H-like_dom_plant"/>
</dbReference>
<keyword evidence="3" id="KW-1185">Reference proteome</keyword>
<gene>
    <name evidence="2" type="ORF">Golob_003684</name>
</gene>
<dbReference type="SUPFAM" id="SSF53098">
    <property type="entry name" value="Ribonuclease H-like"/>
    <property type="match status" value="1"/>
</dbReference>
<dbReference type="InterPro" id="IPR036397">
    <property type="entry name" value="RNaseH_sf"/>
</dbReference>
<evidence type="ECO:0000259" key="1">
    <source>
        <dbReference type="Pfam" id="PF13456"/>
    </source>
</evidence>
<dbReference type="CDD" id="cd06222">
    <property type="entry name" value="RNase_H_like"/>
    <property type="match status" value="1"/>
</dbReference>
<sequence>GLVRPEDAFGTTGGLLRDQNGEWIIGFNKYLGNCAVFDSKLWGILDSLKLALDQRFENVLIQFNNLVTINMIKDGIYGNSNSALVRRIYTILKLFNLWSLQHISREDDKLVDKIVKGVQDRKTYLRLMEESTQMSFT</sequence>
<dbReference type="Proteomes" id="UP000593572">
    <property type="component" value="Unassembled WGS sequence"/>
</dbReference>
<accession>A0A7J8MZA7</accession>
<dbReference type="InterPro" id="IPR002156">
    <property type="entry name" value="RNaseH_domain"/>
</dbReference>
<name>A0A7J8MZA7_9ROSI</name>
<dbReference type="InterPro" id="IPR053151">
    <property type="entry name" value="RNase_H-like"/>
</dbReference>
<dbReference type="PANTHER" id="PTHR47723">
    <property type="entry name" value="OS05G0353850 PROTEIN"/>
    <property type="match status" value="1"/>
</dbReference>
<proteinExistence type="predicted"/>
<dbReference type="AlphaFoldDB" id="A0A7J8MZA7"/>
<feature type="non-terminal residue" evidence="2">
    <location>
        <position position="1"/>
    </location>
</feature>
<organism evidence="2 3">
    <name type="scientific">Gossypium lobatum</name>
    <dbReference type="NCBI Taxonomy" id="34289"/>
    <lineage>
        <taxon>Eukaryota</taxon>
        <taxon>Viridiplantae</taxon>
        <taxon>Streptophyta</taxon>
        <taxon>Embryophyta</taxon>
        <taxon>Tracheophyta</taxon>
        <taxon>Spermatophyta</taxon>
        <taxon>Magnoliopsida</taxon>
        <taxon>eudicotyledons</taxon>
        <taxon>Gunneridae</taxon>
        <taxon>Pentapetalae</taxon>
        <taxon>rosids</taxon>
        <taxon>malvids</taxon>
        <taxon>Malvales</taxon>
        <taxon>Malvaceae</taxon>
        <taxon>Malvoideae</taxon>
        <taxon>Gossypium</taxon>
    </lineage>
</organism>
<dbReference type="InterPro" id="IPR012337">
    <property type="entry name" value="RNaseH-like_sf"/>
</dbReference>
<evidence type="ECO:0000313" key="2">
    <source>
        <dbReference type="EMBL" id="MBA0569993.1"/>
    </source>
</evidence>
<dbReference type="Pfam" id="PF13456">
    <property type="entry name" value="RVT_3"/>
    <property type="match status" value="1"/>
</dbReference>